<gene>
    <name evidence="23" type="primary">narI</name>
    <name evidence="23" type="ORF">CYJ19_06340</name>
</gene>
<feature type="binding site" description="axial binding residue" evidence="20">
    <location>
        <position position="212"/>
    </location>
    <ligand>
        <name>heme b</name>
        <dbReference type="ChEBI" id="CHEBI:60344"/>
        <label>1</label>
    </ligand>
    <ligandPart>
        <name>Fe</name>
        <dbReference type="ChEBI" id="CHEBI:18248"/>
    </ligandPart>
</feature>
<dbReference type="PANTHER" id="PTHR30598">
    <property type="entry name" value="NITRATE REDUCTASE PRIVATE CHAPERONE, REDOX ENZYME MATURATION PROTEIN REMP FAMILY"/>
    <property type="match status" value="1"/>
</dbReference>
<comment type="similarity">
    <text evidence="18">In the N-terminal section; belongs to the nitrate reductase alpha subunit family.</text>
</comment>
<dbReference type="GO" id="GO:0019645">
    <property type="term" value="P:anaerobic electron transport chain"/>
    <property type="evidence" value="ECO:0007669"/>
    <property type="project" value="TreeGrafter"/>
</dbReference>
<keyword evidence="7 21" id="KW-0812">Transmembrane</keyword>
<protein>
    <recommendedName>
        <fullName evidence="19">Nitrate reductase-like protein NarX</fullName>
    </recommendedName>
</protein>
<dbReference type="SUPFAM" id="SSF103501">
    <property type="entry name" value="Respiratory nitrate reductase 1 gamma chain"/>
    <property type="match status" value="1"/>
</dbReference>
<dbReference type="FunFam" id="1.20.950.20:FF:000001">
    <property type="entry name" value="Respiratory nitrate reductase subunit gamma"/>
    <property type="match status" value="1"/>
</dbReference>
<evidence type="ECO:0000256" key="13">
    <source>
        <dbReference type="ARBA" id="ARBA00023063"/>
    </source>
</evidence>
<dbReference type="Proteomes" id="UP000235122">
    <property type="component" value="Unassembled WGS sequence"/>
</dbReference>
<evidence type="ECO:0000256" key="1">
    <source>
        <dbReference type="ARBA" id="ARBA00001942"/>
    </source>
</evidence>
<dbReference type="InterPro" id="IPR051936">
    <property type="entry name" value="Heme-iron_electron_transfer"/>
</dbReference>
<keyword evidence="10 21" id="KW-1133">Transmembrane helix</keyword>
<keyword evidence="8" id="KW-0479">Metal-binding</keyword>
<dbReference type="InterPro" id="IPR003816">
    <property type="entry name" value="Nitrate_red_gam"/>
</dbReference>
<evidence type="ECO:0000256" key="16">
    <source>
        <dbReference type="ARBA" id="ARBA00061095"/>
    </source>
</evidence>
<evidence type="ECO:0000313" key="24">
    <source>
        <dbReference type="Proteomes" id="UP000235122"/>
    </source>
</evidence>
<evidence type="ECO:0000256" key="14">
    <source>
        <dbReference type="ARBA" id="ARBA00023136"/>
    </source>
</evidence>
<evidence type="ECO:0000259" key="22">
    <source>
        <dbReference type="Pfam" id="PF02665"/>
    </source>
</evidence>
<feature type="transmembrane region" description="Helical" evidence="21">
    <location>
        <begin position="189"/>
        <end position="207"/>
    </location>
</feature>
<dbReference type="InterPro" id="IPR036197">
    <property type="entry name" value="NarG-like_sf"/>
</dbReference>
<evidence type="ECO:0000256" key="11">
    <source>
        <dbReference type="ARBA" id="ARBA00023002"/>
    </source>
</evidence>
<evidence type="ECO:0000256" key="5">
    <source>
        <dbReference type="ARBA" id="ARBA00022475"/>
    </source>
</evidence>
<evidence type="ECO:0000256" key="6">
    <source>
        <dbReference type="ARBA" id="ARBA00022617"/>
    </source>
</evidence>
<name>A0A2I1IMX2_9ACTO</name>
<keyword evidence="6 20" id="KW-0349">Heme</keyword>
<evidence type="ECO:0000256" key="10">
    <source>
        <dbReference type="ARBA" id="ARBA00022989"/>
    </source>
</evidence>
<dbReference type="GO" id="GO:0009325">
    <property type="term" value="C:nitrate reductase complex"/>
    <property type="evidence" value="ECO:0007669"/>
    <property type="project" value="InterPro"/>
</dbReference>
<comment type="cofactor">
    <cofactor evidence="2">
        <name>heme b</name>
        <dbReference type="ChEBI" id="CHEBI:60344"/>
    </cofactor>
</comment>
<keyword evidence="11" id="KW-0560">Oxidoreductase</keyword>
<dbReference type="GO" id="GO:0009055">
    <property type="term" value="F:electron transfer activity"/>
    <property type="evidence" value="ECO:0007669"/>
    <property type="project" value="TreeGrafter"/>
</dbReference>
<keyword evidence="4" id="KW-0813">Transport</keyword>
<feature type="transmembrane region" description="Helical" evidence="21">
    <location>
        <begin position="129"/>
        <end position="146"/>
    </location>
</feature>
<dbReference type="EMBL" id="PKKO01000003">
    <property type="protein sequence ID" value="PKY72455.1"/>
    <property type="molecule type" value="Genomic_DNA"/>
</dbReference>
<dbReference type="InterPro" id="IPR023234">
    <property type="entry name" value="NarG-like_domain"/>
</dbReference>
<evidence type="ECO:0000256" key="21">
    <source>
        <dbReference type="SAM" id="Phobius"/>
    </source>
</evidence>
<evidence type="ECO:0000256" key="8">
    <source>
        <dbReference type="ARBA" id="ARBA00022723"/>
    </source>
</evidence>
<evidence type="ECO:0000256" key="15">
    <source>
        <dbReference type="ARBA" id="ARBA00056200"/>
    </source>
</evidence>
<dbReference type="Pfam" id="PF02665">
    <property type="entry name" value="Nitrate_red_gam"/>
    <property type="match status" value="1"/>
</dbReference>
<feature type="domain" description="NarG-like" evidence="22">
    <location>
        <begin position="6"/>
        <end position="231"/>
    </location>
</feature>
<proteinExistence type="inferred from homology"/>
<dbReference type="GO" id="GO:0042128">
    <property type="term" value="P:nitrate assimilation"/>
    <property type="evidence" value="ECO:0007669"/>
    <property type="project" value="UniProtKB-KW"/>
</dbReference>
<feature type="transmembrane region" description="Helical" evidence="21">
    <location>
        <begin position="6"/>
        <end position="26"/>
    </location>
</feature>
<evidence type="ECO:0000313" key="23">
    <source>
        <dbReference type="EMBL" id="PKY72455.1"/>
    </source>
</evidence>
<dbReference type="GO" id="GO:0020037">
    <property type="term" value="F:heme binding"/>
    <property type="evidence" value="ECO:0007669"/>
    <property type="project" value="TreeGrafter"/>
</dbReference>
<feature type="transmembrane region" description="Helical" evidence="21">
    <location>
        <begin position="87"/>
        <end position="109"/>
    </location>
</feature>
<reference evidence="23 24" key="1">
    <citation type="submission" date="2017-12" db="EMBL/GenBank/DDBJ databases">
        <title>Phylogenetic diversity of female urinary microbiome.</title>
        <authorList>
            <person name="Thomas-White K."/>
            <person name="Wolfe A.J."/>
        </authorList>
    </citation>
    <scope>NUCLEOTIDE SEQUENCE [LARGE SCALE GENOMIC DNA]</scope>
    <source>
        <strain evidence="23 24">UMB0402</strain>
    </source>
</reference>
<dbReference type="AlphaFoldDB" id="A0A2I1IMX2"/>
<organism evidence="23 24">
    <name type="scientific">Winkia neuii</name>
    <dbReference type="NCBI Taxonomy" id="33007"/>
    <lineage>
        <taxon>Bacteria</taxon>
        <taxon>Bacillati</taxon>
        <taxon>Actinomycetota</taxon>
        <taxon>Actinomycetes</taxon>
        <taxon>Actinomycetales</taxon>
        <taxon>Actinomycetaceae</taxon>
        <taxon>Winkia</taxon>
    </lineage>
</organism>
<feature type="binding site" description="axial binding residue" evidence="20">
    <location>
        <position position="66"/>
    </location>
    <ligand>
        <name>heme b</name>
        <dbReference type="ChEBI" id="CHEBI:60344"/>
        <label>2</label>
    </ligand>
    <ligandPart>
        <name>Fe</name>
        <dbReference type="ChEBI" id="CHEBI:18248"/>
    </ligandPart>
</feature>
<evidence type="ECO:0000256" key="9">
    <source>
        <dbReference type="ARBA" id="ARBA00022982"/>
    </source>
</evidence>
<comment type="similarity">
    <text evidence="16">In the central section; belongs to the NarJ/NarW family.</text>
</comment>
<comment type="function">
    <text evidence="15">Does not seem to have nitrate reductase activity.</text>
</comment>
<comment type="subcellular location">
    <subcellularLocation>
        <location evidence="3">Cell membrane</location>
        <topology evidence="3">Multi-pass membrane protein</topology>
    </subcellularLocation>
</comment>
<feature type="transmembrane region" description="Helical" evidence="21">
    <location>
        <begin position="47"/>
        <end position="67"/>
    </location>
</feature>
<dbReference type="NCBIfam" id="TIGR00351">
    <property type="entry name" value="narI"/>
    <property type="match status" value="1"/>
</dbReference>
<accession>A0A2I1IMX2</accession>
<dbReference type="PANTHER" id="PTHR30598:SF3">
    <property type="entry name" value="RESPIRATORY NITRATE REDUCTASE 1 GAMMA CHAIN"/>
    <property type="match status" value="1"/>
</dbReference>
<dbReference type="Gene3D" id="1.20.950.20">
    <property type="entry name" value="Transmembrane di-heme cytochromes, Chain C"/>
    <property type="match status" value="1"/>
</dbReference>
<keyword evidence="12 20" id="KW-0408">Iron</keyword>
<keyword evidence="14 21" id="KW-0472">Membrane</keyword>
<evidence type="ECO:0000256" key="18">
    <source>
        <dbReference type="ARBA" id="ARBA00061480"/>
    </source>
</evidence>
<keyword evidence="9" id="KW-0249">Electron transport</keyword>
<keyword evidence="5" id="KW-1003">Cell membrane</keyword>
<keyword evidence="13" id="KW-0534">Nitrate assimilation</keyword>
<evidence type="ECO:0000256" key="7">
    <source>
        <dbReference type="ARBA" id="ARBA00022692"/>
    </source>
</evidence>
<comment type="cofactor">
    <cofactor evidence="1">
        <name>Mo-bis(molybdopterin guanine dinucleotide)</name>
        <dbReference type="ChEBI" id="CHEBI:60539"/>
    </cofactor>
</comment>
<dbReference type="RefSeq" id="WP_024331913.1">
    <property type="nucleotide sequence ID" value="NZ_JASOXK010000007.1"/>
</dbReference>
<evidence type="ECO:0000256" key="20">
    <source>
        <dbReference type="PIRSR" id="PIRSR603816-1"/>
    </source>
</evidence>
<sequence>MNALDVFCWGIFPYICMSLCAAGLMWRWRHDQFGWTSRSSQLHESTLLRLGSPLFHFGLIFVFLGHVMGLLVPKSWTRAVGISQHTYHLLATIPGTLAAAITVAGLVILLYRRFRVKGVREATTRADKIMYFFLTVPILLGTWATVSNQVLGQSSAGPAGYDYRETISPWLRSLFYFRPELSLMADVPLNFKLHVIAGFLLLALLPLTRLVHMFSAPVGYATRPYVIYRSREAHVASAKPARGWNKPRSAQRFEE</sequence>
<dbReference type="GO" id="GO:0008940">
    <property type="term" value="F:nitrate reductase activity"/>
    <property type="evidence" value="ECO:0007669"/>
    <property type="project" value="InterPro"/>
</dbReference>
<evidence type="ECO:0000256" key="12">
    <source>
        <dbReference type="ARBA" id="ARBA00023004"/>
    </source>
</evidence>
<comment type="similarity">
    <text evidence="17">In the C-terminal section; belongs to the nitrate reductase gamma subunit family.</text>
</comment>
<dbReference type="GeneID" id="35866660"/>
<keyword evidence="24" id="KW-1185">Reference proteome</keyword>
<evidence type="ECO:0000256" key="2">
    <source>
        <dbReference type="ARBA" id="ARBA00001970"/>
    </source>
</evidence>
<evidence type="ECO:0000256" key="17">
    <source>
        <dbReference type="ARBA" id="ARBA00061196"/>
    </source>
</evidence>
<dbReference type="GO" id="GO:0005886">
    <property type="term" value="C:plasma membrane"/>
    <property type="evidence" value="ECO:0007669"/>
    <property type="project" value="UniProtKB-SubCell"/>
</dbReference>
<feature type="binding site" description="axial binding residue" evidence="20">
    <location>
        <position position="56"/>
    </location>
    <ligand>
        <name>heme b</name>
        <dbReference type="ChEBI" id="CHEBI:60344"/>
        <label>1</label>
    </ligand>
    <ligandPart>
        <name>Fe</name>
        <dbReference type="ChEBI" id="CHEBI:18248"/>
    </ligandPart>
</feature>
<feature type="binding site" description="axial binding residue" evidence="20">
    <location>
        <position position="194"/>
    </location>
    <ligand>
        <name>heme b</name>
        <dbReference type="ChEBI" id="CHEBI:60344"/>
        <label>1</label>
    </ligand>
    <ligandPart>
        <name>Fe</name>
        <dbReference type="ChEBI" id="CHEBI:18248"/>
    </ligandPart>
</feature>
<evidence type="ECO:0000256" key="19">
    <source>
        <dbReference type="ARBA" id="ARBA00071287"/>
    </source>
</evidence>
<comment type="caution">
    <text evidence="23">The sequence shown here is derived from an EMBL/GenBank/DDBJ whole genome shotgun (WGS) entry which is preliminary data.</text>
</comment>
<evidence type="ECO:0000256" key="4">
    <source>
        <dbReference type="ARBA" id="ARBA00022448"/>
    </source>
</evidence>
<dbReference type="STRING" id="33007.HMPREF3198_01198"/>
<dbReference type="GO" id="GO:0046872">
    <property type="term" value="F:metal ion binding"/>
    <property type="evidence" value="ECO:0007669"/>
    <property type="project" value="UniProtKB-KW"/>
</dbReference>
<evidence type="ECO:0000256" key="3">
    <source>
        <dbReference type="ARBA" id="ARBA00004651"/>
    </source>
</evidence>